<dbReference type="Gene3D" id="1.10.10.10">
    <property type="entry name" value="Winged helix-like DNA-binding domain superfamily/Winged helix DNA-binding domain"/>
    <property type="match status" value="1"/>
</dbReference>
<name>E3HEL4_ACHXA</name>
<dbReference type="PANTHER" id="PTHR43537">
    <property type="entry name" value="TRANSCRIPTIONAL REGULATOR, GNTR FAMILY"/>
    <property type="match status" value="1"/>
</dbReference>
<dbReference type="PRINTS" id="PR00035">
    <property type="entry name" value="HTHGNTR"/>
</dbReference>
<reference evidence="5 6" key="1">
    <citation type="journal article" date="2011" name="J. Bacteriol.">
        <title>Complete genome sequence of the haloaromatic acid-degrading bacterium Achromobacter xylosoxidans A8.</title>
        <authorList>
            <person name="Strnad H."/>
            <person name="Ridl J."/>
            <person name="Paces J."/>
            <person name="Kolar M."/>
            <person name="Vlcek C."/>
            <person name="Paces V."/>
        </authorList>
    </citation>
    <scope>NUCLEOTIDE SEQUENCE [LARGE SCALE GENOMIC DNA]</scope>
    <source>
        <strain evidence="5 6">A8</strain>
    </source>
</reference>
<dbReference type="EMBL" id="CP002287">
    <property type="protein sequence ID" value="ADP16423.1"/>
    <property type="molecule type" value="Genomic_DNA"/>
</dbReference>
<dbReference type="STRING" id="762376.AXYL_03103"/>
<dbReference type="AlphaFoldDB" id="E3HEL4"/>
<dbReference type="SUPFAM" id="SSF48008">
    <property type="entry name" value="GntR ligand-binding domain-like"/>
    <property type="match status" value="1"/>
</dbReference>
<sequence>MPGVRRKTSLGRAFTLYIPIIHPNATMTSLQAVASTRLYRMIADQIAARIKAGDFPAGGRLPAERELAEQLQVSRASVREALIALEIEGYVEVRVGTGVFVNQAREDGQYQSPQPAPVAANGVEATDIGPFDLLETRLLLEPECAALAAQKASPAQIAAIRAAHEGMSLTESPSVHDRAFHSAIGAACGNAALAAAISHIWHLSTLSPVFTRLEEHFVTTKVWSEAQQEHERILAAISDRDPIRARHAMHDHLVGILARLREDFGSAGIR</sequence>
<dbReference type="CDD" id="cd07377">
    <property type="entry name" value="WHTH_GntR"/>
    <property type="match status" value="1"/>
</dbReference>
<protein>
    <submittedName>
        <fullName evidence="5">Bacterial regulatory protein, GntR family protein 34</fullName>
    </submittedName>
</protein>
<dbReference type="InterPro" id="IPR011711">
    <property type="entry name" value="GntR_C"/>
</dbReference>
<dbReference type="Gene3D" id="1.20.120.530">
    <property type="entry name" value="GntR ligand-binding domain-like"/>
    <property type="match status" value="1"/>
</dbReference>
<accession>E3HEL4</accession>
<gene>
    <name evidence="5" type="ordered locus">AXYL_03103</name>
</gene>
<evidence type="ECO:0000259" key="4">
    <source>
        <dbReference type="PROSITE" id="PS50949"/>
    </source>
</evidence>
<dbReference type="GO" id="GO:0003677">
    <property type="term" value="F:DNA binding"/>
    <property type="evidence" value="ECO:0007669"/>
    <property type="project" value="UniProtKB-KW"/>
</dbReference>
<dbReference type="PROSITE" id="PS50949">
    <property type="entry name" value="HTH_GNTR"/>
    <property type="match status" value="1"/>
</dbReference>
<dbReference type="Pfam" id="PF07729">
    <property type="entry name" value="FCD"/>
    <property type="match status" value="1"/>
</dbReference>
<dbReference type="InterPro" id="IPR036390">
    <property type="entry name" value="WH_DNA-bd_sf"/>
</dbReference>
<dbReference type="eggNOG" id="COG2186">
    <property type="taxonomic scope" value="Bacteria"/>
</dbReference>
<evidence type="ECO:0000256" key="1">
    <source>
        <dbReference type="ARBA" id="ARBA00023015"/>
    </source>
</evidence>
<keyword evidence="2" id="KW-0238">DNA-binding</keyword>
<feature type="domain" description="HTH gntR-type" evidence="4">
    <location>
        <begin position="36"/>
        <end position="104"/>
    </location>
</feature>
<dbReference type="InterPro" id="IPR000524">
    <property type="entry name" value="Tscrpt_reg_HTH_GntR"/>
</dbReference>
<dbReference type="InterPro" id="IPR036388">
    <property type="entry name" value="WH-like_DNA-bd_sf"/>
</dbReference>
<dbReference type="SMART" id="SM00895">
    <property type="entry name" value="FCD"/>
    <property type="match status" value="1"/>
</dbReference>
<dbReference type="SMART" id="SM00345">
    <property type="entry name" value="HTH_GNTR"/>
    <property type="match status" value="1"/>
</dbReference>
<organism evidence="5 6">
    <name type="scientific">Achromobacter xylosoxidans (strain A8)</name>
    <dbReference type="NCBI Taxonomy" id="762376"/>
    <lineage>
        <taxon>Bacteria</taxon>
        <taxon>Pseudomonadati</taxon>
        <taxon>Pseudomonadota</taxon>
        <taxon>Betaproteobacteria</taxon>
        <taxon>Burkholderiales</taxon>
        <taxon>Alcaligenaceae</taxon>
        <taxon>Achromobacter</taxon>
    </lineage>
</organism>
<evidence type="ECO:0000313" key="5">
    <source>
        <dbReference type="EMBL" id="ADP16423.1"/>
    </source>
</evidence>
<dbReference type="InterPro" id="IPR008920">
    <property type="entry name" value="TF_FadR/GntR_C"/>
</dbReference>
<dbReference type="KEGG" id="axy:AXYL_03103"/>
<proteinExistence type="predicted"/>
<dbReference type="GO" id="GO:0003700">
    <property type="term" value="F:DNA-binding transcription factor activity"/>
    <property type="evidence" value="ECO:0007669"/>
    <property type="project" value="InterPro"/>
</dbReference>
<dbReference type="PANTHER" id="PTHR43537:SF5">
    <property type="entry name" value="UXU OPERON TRANSCRIPTIONAL REGULATOR"/>
    <property type="match status" value="1"/>
</dbReference>
<dbReference type="Pfam" id="PF00392">
    <property type="entry name" value="GntR"/>
    <property type="match status" value="1"/>
</dbReference>
<dbReference type="SUPFAM" id="SSF46785">
    <property type="entry name" value="Winged helix' DNA-binding domain"/>
    <property type="match status" value="1"/>
</dbReference>
<evidence type="ECO:0000256" key="2">
    <source>
        <dbReference type="ARBA" id="ARBA00023125"/>
    </source>
</evidence>
<keyword evidence="1" id="KW-0805">Transcription regulation</keyword>
<evidence type="ECO:0000256" key="3">
    <source>
        <dbReference type="ARBA" id="ARBA00023163"/>
    </source>
</evidence>
<keyword evidence="3" id="KW-0804">Transcription</keyword>
<dbReference type="HOGENOM" id="CLU_017584_9_5_4"/>
<dbReference type="Proteomes" id="UP000006876">
    <property type="component" value="Chromosome"/>
</dbReference>
<evidence type="ECO:0000313" key="6">
    <source>
        <dbReference type="Proteomes" id="UP000006876"/>
    </source>
</evidence>